<keyword evidence="1" id="KW-1133">Transmembrane helix</keyword>
<protein>
    <recommendedName>
        <fullName evidence="4">DUF2905 domain-containing protein</fullName>
    </recommendedName>
</protein>
<feature type="transmembrane region" description="Helical" evidence="1">
    <location>
        <begin position="12"/>
        <end position="34"/>
    </location>
</feature>
<reference evidence="3" key="1">
    <citation type="submission" date="2017-04" db="EMBL/GenBank/DDBJ databases">
        <authorList>
            <person name="Varghese N."/>
            <person name="Submissions S."/>
        </authorList>
    </citation>
    <scope>NUCLEOTIDE SEQUENCE [LARGE SCALE GENOMIC DNA]</scope>
    <source>
        <strain evidence="3">DSM 4125</strain>
    </source>
</reference>
<feature type="transmembrane region" description="Helical" evidence="1">
    <location>
        <begin position="54"/>
        <end position="77"/>
    </location>
</feature>
<dbReference type="PANTHER" id="PTHR36443">
    <property type="entry name" value="BSR5223 PROTEIN"/>
    <property type="match status" value="1"/>
</dbReference>
<dbReference type="AlphaFoldDB" id="A0A1X7JQ71"/>
<accession>A0A1X7JQ71</accession>
<sequence length="80" mass="9310">MKLLKITMNSNLGKYLIIIGACIILAGIIIYFFHDKLQWIGKLPGDIRIEKENFRFYFPLTTMLLASLLVSLLIRLLKHF</sequence>
<dbReference type="STRING" id="1028.SAMN05661096_01884"/>
<evidence type="ECO:0000313" key="3">
    <source>
        <dbReference type="Proteomes" id="UP000193804"/>
    </source>
</evidence>
<evidence type="ECO:0000256" key="1">
    <source>
        <dbReference type="SAM" id="Phobius"/>
    </source>
</evidence>
<evidence type="ECO:0008006" key="4">
    <source>
        <dbReference type="Google" id="ProtNLM"/>
    </source>
</evidence>
<dbReference type="InterPro" id="IPR021320">
    <property type="entry name" value="DUF2905"/>
</dbReference>
<organism evidence="2 3">
    <name type="scientific">Marivirga sericea</name>
    <dbReference type="NCBI Taxonomy" id="1028"/>
    <lineage>
        <taxon>Bacteria</taxon>
        <taxon>Pseudomonadati</taxon>
        <taxon>Bacteroidota</taxon>
        <taxon>Cytophagia</taxon>
        <taxon>Cytophagales</taxon>
        <taxon>Marivirgaceae</taxon>
        <taxon>Marivirga</taxon>
    </lineage>
</organism>
<dbReference type="EMBL" id="FXAW01000003">
    <property type="protein sequence ID" value="SMG29649.1"/>
    <property type="molecule type" value="Genomic_DNA"/>
</dbReference>
<evidence type="ECO:0000313" key="2">
    <source>
        <dbReference type="EMBL" id="SMG29649.1"/>
    </source>
</evidence>
<name>A0A1X7JQ71_9BACT</name>
<keyword evidence="3" id="KW-1185">Reference proteome</keyword>
<dbReference type="Proteomes" id="UP000193804">
    <property type="component" value="Unassembled WGS sequence"/>
</dbReference>
<dbReference type="Pfam" id="PF11146">
    <property type="entry name" value="DUF2905"/>
    <property type="match status" value="1"/>
</dbReference>
<proteinExistence type="predicted"/>
<keyword evidence="1" id="KW-0472">Membrane</keyword>
<gene>
    <name evidence="2" type="ORF">SAMN05661096_01884</name>
</gene>
<dbReference type="PANTHER" id="PTHR36443:SF1">
    <property type="entry name" value="BSR5223 PROTEIN"/>
    <property type="match status" value="1"/>
</dbReference>
<keyword evidence="1" id="KW-0812">Transmembrane</keyword>